<dbReference type="Proteomes" id="UP000054565">
    <property type="component" value="Unassembled WGS sequence"/>
</dbReference>
<gene>
    <name evidence="2" type="ORF">CIRG_00350</name>
</gene>
<feature type="compositionally biased region" description="Basic and acidic residues" evidence="1">
    <location>
        <begin position="68"/>
        <end position="78"/>
    </location>
</feature>
<protein>
    <submittedName>
        <fullName evidence="2">Uncharacterized protein</fullName>
    </submittedName>
</protein>
<evidence type="ECO:0000313" key="3">
    <source>
        <dbReference type="Proteomes" id="UP000054565"/>
    </source>
</evidence>
<reference evidence="3" key="1">
    <citation type="journal article" date="2010" name="Genome Res.">
        <title>Population genomic sequencing of Coccidioides fungi reveals recent hybridization and transposon control.</title>
        <authorList>
            <person name="Neafsey D.E."/>
            <person name="Barker B.M."/>
            <person name="Sharpton T.J."/>
            <person name="Stajich J.E."/>
            <person name="Park D.J."/>
            <person name="Whiston E."/>
            <person name="Hung C.-Y."/>
            <person name="McMahan C."/>
            <person name="White J."/>
            <person name="Sykes S."/>
            <person name="Heiman D."/>
            <person name="Young S."/>
            <person name="Zeng Q."/>
            <person name="Abouelleil A."/>
            <person name="Aftuck L."/>
            <person name="Bessette D."/>
            <person name="Brown A."/>
            <person name="FitzGerald M."/>
            <person name="Lui A."/>
            <person name="Macdonald J.P."/>
            <person name="Priest M."/>
            <person name="Orbach M.J."/>
            <person name="Galgiani J.N."/>
            <person name="Kirkland T.N."/>
            <person name="Cole G.T."/>
            <person name="Birren B.W."/>
            <person name="Henn M.R."/>
            <person name="Taylor J.W."/>
            <person name="Rounsley S.D."/>
        </authorList>
    </citation>
    <scope>NUCLEOTIDE SEQUENCE [LARGE SCALE GENOMIC DNA]</scope>
    <source>
        <strain evidence="3">RMSCC 2394</strain>
    </source>
</reference>
<evidence type="ECO:0000313" key="2">
    <source>
        <dbReference type="EMBL" id="KMP00208.1"/>
    </source>
</evidence>
<dbReference type="EMBL" id="DS028093">
    <property type="protein sequence ID" value="KMP00208.1"/>
    <property type="molecule type" value="Genomic_DNA"/>
</dbReference>
<feature type="region of interest" description="Disordered" evidence="1">
    <location>
        <begin position="55"/>
        <end position="78"/>
    </location>
</feature>
<evidence type="ECO:0000256" key="1">
    <source>
        <dbReference type="SAM" id="MobiDB-lite"/>
    </source>
</evidence>
<proteinExistence type="predicted"/>
<name>A0A0J6Y0W4_COCIT</name>
<accession>A0A0J6Y0W4</accession>
<dbReference type="AlphaFoldDB" id="A0A0J6Y0W4"/>
<organism evidence="2 3">
    <name type="scientific">Coccidioides immitis RMSCC 2394</name>
    <dbReference type="NCBI Taxonomy" id="404692"/>
    <lineage>
        <taxon>Eukaryota</taxon>
        <taxon>Fungi</taxon>
        <taxon>Dikarya</taxon>
        <taxon>Ascomycota</taxon>
        <taxon>Pezizomycotina</taxon>
        <taxon>Eurotiomycetes</taxon>
        <taxon>Eurotiomycetidae</taxon>
        <taxon>Onygenales</taxon>
        <taxon>Onygenaceae</taxon>
        <taxon>Coccidioides</taxon>
    </lineage>
</organism>
<sequence>MSQSHATQVLRQHTAFSSNLSWIAVSARGYTHPQSRSLLADCFAVAGKKFTKPIPEKSGVKRTLTKPQVDEETSKRDLEMRSLRSQNWLDVRLWGREQDQDAEFSRPSSLLSQG</sequence>